<feature type="compositionally biased region" description="Low complexity" evidence="8">
    <location>
        <begin position="126"/>
        <end position="146"/>
    </location>
</feature>
<keyword evidence="5" id="KW-0010">Activator</keyword>
<dbReference type="AlphaFoldDB" id="A0A1E3Q9S5"/>
<dbReference type="PANTHER" id="PTHR15970">
    <property type="entry name" value="ELL-ASSOCIATED FACTOR EAF"/>
    <property type="match status" value="1"/>
</dbReference>
<evidence type="ECO:0000256" key="3">
    <source>
        <dbReference type="ARBA" id="ARBA00022553"/>
    </source>
</evidence>
<dbReference type="EMBL" id="KV454293">
    <property type="protein sequence ID" value="ODQ73902.1"/>
    <property type="molecule type" value="Genomic_DNA"/>
</dbReference>
<proteinExistence type="inferred from homology"/>
<feature type="compositionally biased region" description="Basic and acidic residues" evidence="8">
    <location>
        <begin position="227"/>
        <end position="236"/>
    </location>
</feature>
<feature type="compositionally biased region" description="Basic and acidic residues" evidence="8">
    <location>
        <begin position="165"/>
        <end position="177"/>
    </location>
</feature>
<evidence type="ECO:0000256" key="2">
    <source>
        <dbReference type="ARBA" id="ARBA00007798"/>
    </source>
</evidence>
<feature type="region of interest" description="Disordered" evidence="8">
    <location>
        <begin position="106"/>
        <end position="312"/>
    </location>
</feature>
<keyword evidence="6" id="KW-0804">Transcription</keyword>
<gene>
    <name evidence="10" type="ORF">LIPSTDRAFT_3121</name>
</gene>
<feature type="domain" description="Transcription elongation factor Eaf N-terminal" evidence="9">
    <location>
        <begin position="10"/>
        <end position="109"/>
    </location>
</feature>
<keyword evidence="11" id="KW-1185">Reference proteome</keyword>
<keyword evidence="7" id="KW-0539">Nucleus</keyword>
<accession>A0A1E3Q9S5</accession>
<evidence type="ECO:0000256" key="8">
    <source>
        <dbReference type="SAM" id="MobiDB-lite"/>
    </source>
</evidence>
<dbReference type="InterPro" id="IPR027093">
    <property type="entry name" value="EAF_fam"/>
</dbReference>
<protein>
    <recommendedName>
        <fullName evidence="9">Transcription elongation factor Eaf N-terminal domain-containing protein</fullName>
    </recommendedName>
</protein>
<dbReference type="Proteomes" id="UP000094385">
    <property type="component" value="Unassembled WGS sequence"/>
</dbReference>
<dbReference type="Pfam" id="PF09816">
    <property type="entry name" value="EAF"/>
    <property type="match status" value="1"/>
</dbReference>
<evidence type="ECO:0000256" key="1">
    <source>
        <dbReference type="ARBA" id="ARBA00004123"/>
    </source>
</evidence>
<dbReference type="PANTHER" id="PTHR15970:SF2">
    <property type="entry name" value="ELL-ASSOCIATED FACTOR EAF"/>
    <property type="match status" value="1"/>
</dbReference>
<keyword evidence="4" id="KW-0805">Transcription regulation</keyword>
<evidence type="ECO:0000313" key="11">
    <source>
        <dbReference type="Proteomes" id="UP000094385"/>
    </source>
</evidence>
<dbReference type="InterPro" id="IPR019194">
    <property type="entry name" value="Tscrpt_elong_fac_Eaf_N"/>
</dbReference>
<dbReference type="OrthoDB" id="125903at2759"/>
<evidence type="ECO:0000313" key="10">
    <source>
        <dbReference type="EMBL" id="ODQ73902.1"/>
    </source>
</evidence>
<evidence type="ECO:0000256" key="6">
    <source>
        <dbReference type="ARBA" id="ARBA00023163"/>
    </source>
</evidence>
<dbReference type="STRING" id="675824.A0A1E3Q9S5"/>
<dbReference type="GO" id="GO:0006368">
    <property type="term" value="P:transcription elongation by RNA polymerase II"/>
    <property type="evidence" value="ECO:0007669"/>
    <property type="project" value="InterPro"/>
</dbReference>
<dbReference type="GO" id="GO:0032783">
    <property type="term" value="C:super elongation complex"/>
    <property type="evidence" value="ECO:0007669"/>
    <property type="project" value="InterPro"/>
</dbReference>
<sequence length="312" mass="34104">MINPSEEGEYPVATGIGFGKQESHSEQAFELKYNFKPDSIDDCRQSILTRSGSEFTLESPGVKNGESYFFNGQHTETRDIDCLLVYDKETESFVLHHVSGIIRLKPQRSVPKPAKTPASANGYHHSQPSSSASSSSNSPIKSTVSKSSKDDRIIELPSLGVELEVEPKDDSVPKQEFDAGPNPESTTKAAAQLSRTIPRRHPPPVSDEDESDADDDGLPVQVPTRPASRDPVKNDEDTSSDEDDDGDVKMTNVLPQKREEESSDEDDDRDPPPQGYTQLSLQAVPVRGPISLRGYAGGGRMEDDISSSSEEE</sequence>
<evidence type="ECO:0000259" key="9">
    <source>
        <dbReference type="Pfam" id="PF09816"/>
    </source>
</evidence>
<comment type="subcellular location">
    <subcellularLocation>
        <location evidence="1">Nucleus</location>
    </subcellularLocation>
</comment>
<evidence type="ECO:0000256" key="7">
    <source>
        <dbReference type="ARBA" id="ARBA00023242"/>
    </source>
</evidence>
<evidence type="ECO:0000256" key="5">
    <source>
        <dbReference type="ARBA" id="ARBA00023159"/>
    </source>
</evidence>
<dbReference type="GO" id="GO:0003711">
    <property type="term" value="F:transcription elongation factor activity"/>
    <property type="evidence" value="ECO:0007669"/>
    <property type="project" value="TreeGrafter"/>
</dbReference>
<keyword evidence="3" id="KW-0597">Phosphoprotein</keyword>
<organism evidence="10 11">
    <name type="scientific">Lipomyces starkeyi NRRL Y-11557</name>
    <dbReference type="NCBI Taxonomy" id="675824"/>
    <lineage>
        <taxon>Eukaryota</taxon>
        <taxon>Fungi</taxon>
        <taxon>Dikarya</taxon>
        <taxon>Ascomycota</taxon>
        <taxon>Saccharomycotina</taxon>
        <taxon>Lipomycetes</taxon>
        <taxon>Lipomycetales</taxon>
        <taxon>Lipomycetaceae</taxon>
        <taxon>Lipomyces</taxon>
    </lineage>
</organism>
<name>A0A1E3Q9S5_LIPST</name>
<feature type="compositionally biased region" description="Polar residues" evidence="8">
    <location>
        <begin position="183"/>
        <end position="195"/>
    </location>
</feature>
<evidence type="ECO:0000256" key="4">
    <source>
        <dbReference type="ARBA" id="ARBA00023015"/>
    </source>
</evidence>
<feature type="compositionally biased region" description="Acidic residues" evidence="8">
    <location>
        <begin position="206"/>
        <end position="217"/>
    </location>
</feature>
<feature type="compositionally biased region" description="Acidic residues" evidence="8">
    <location>
        <begin position="237"/>
        <end position="246"/>
    </location>
</feature>
<reference evidence="10 11" key="1">
    <citation type="journal article" date="2016" name="Proc. Natl. Acad. Sci. U.S.A.">
        <title>Comparative genomics of biotechnologically important yeasts.</title>
        <authorList>
            <person name="Riley R."/>
            <person name="Haridas S."/>
            <person name="Wolfe K.H."/>
            <person name="Lopes M.R."/>
            <person name="Hittinger C.T."/>
            <person name="Goeker M."/>
            <person name="Salamov A.A."/>
            <person name="Wisecaver J.H."/>
            <person name="Long T.M."/>
            <person name="Calvey C.H."/>
            <person name="Aerts A.L."/>
            <person name="Barry K.W."/>
            <person name="Choi C."/>
            <person name="Clum A."/>
            <person name="Coughlan A.Y."/>
            <person name="Deshpande S."/>
            <person name="Douglass A.P."/>
            <person name="Hanson S.J."/>
            <person name="Klenk H.-P."/>
            <person name="LaButti K.M."/>
            <person name="Lapidus A."/>
            <person name="Lindquist E.A."/>
            <person name="Lipzen A.M."/>
            <person name="Meier-Kolthoff J.P."/>
            <person name="Ohm R.A."/>
            <person name="Otillar R.P."/>
            <person name="Pangilinan J.L."/>
            <person name="Peng Y."/>
            <person name="Rokas A."/>
            <person name="Rosa C.A."/>
            <person name="Scheuner C."/>
            <person name="Sibirny A.A."/>
            <person name="Slot J.C."/>
            <person name="Stielow J.B."/>
            <person name="Sun H."/>
            <person name="Kurtzman C.P."/>
            <person name="Blackwell M."/>
            <person name="Grigoriev I.V."/>
            <person name="Jeffries T.W."/>
        </authorList>
    </citation>
    <scope>NUCLEOTIDE SEQUENCE [LARGE SCALE GENOMIC DNA]</scope>
    <source>
        <strain evidence="10 11">NRRL Y-11557</strain>
    </source>
</reference>
<comment type="similarity">
    <text evidence="2">Belongs to the EAF family.</text>
</comment>